<feature type="compositionally biased region" description="Polar residues" evidence="1">
    <location>
        <begin position="53"/>
        <end position="74"/>
    </location>
</feature>
<feature type="region of interest" description="Disordered" evidence="1">
    <location>
        <begin position="1"/>
        <end position="113"/>
    </location>
</feature>
<name>A0A1R3L4X2_9ROSI</name>
<evidence type="ECO:0000313" key="2">
    <source>
        <dbReference type="EMBL" id="OMP14368.1"/>
    </source>
</evidence>
<dbReference type="AlphaFoldDB" id="A0A1R3L4X2"/>
<accession>A0A1R3L4X2</accession>
<keyword evidence="3" id="KW-1185">Reference proteome</keyword>
<dbReference type="Proteomes" id="UP000187203">
    <property type="component" value="Unassembled WGS sequence"/>
</dbReference>
<proteinExistence type="predicted"/>
<gene>
    <name evidence="2" type="ORF">COLO4_00005</name>
</gene>
<sequence>MVSRDHNPNLRARHYQNRRPRDFYQSPARPLPASTTQIGFIPTDTKEAKPRTKASNEQCLNNTGLKPSSATASSHGPGKARTRPSKQSSYAKNNKGTPTKSPHSPIDNPSSLAALSSTQLISIKSLENNQLFTPPSTHF</sequence>
<feature type="compositionally biased region" description="Polar residues" evidence="1">
    <location>
        <begin position="85"/>
        <end position="113"/>
    </location>
</feature>
<comment type="caution">
    <text evidence="2">The sequence shown here is derived from an EMBL/GenBank/DDBJ whole genome shotgun (WGS) entry which is preliminary data.</text>
</comment>
<reference evidence="3" key="1">
    <citation type="submission" date="2013-09" db="EMBL/GenBank/DDBJ databases">
        <title>Corchorus olitorius genome sequencing.</title>
        <authorList>
            <person name="Alam M."/>
            <person name="Haque M.S."/>
            <person name="Islam M.S."/>
            <person name="Emdad E.M."/>
            <person name="Islam M.M."/>
            <person name="Ahmed B."/>
            <person name="Halim A."/>
            <person name="Hossen Q.M.M."/>
            <person name="Hossain M.Z."/>
            <person name="Ahmed R."/>
            <person name="Khan M.M."/>
            <person name="Islam R."/>
            <person name="Rashid M.M."/>
            <person name="Khan S.A."/>
            <person name="Rahman M.S."/>
            <person name="Alam M."/>
            <person name="Yahiya A.S."/>
            <person name="Khan M.S."/>
            <person name="Azam M.S."/>
            <person name="Haque T."/>
            <person name="Lashkar M.Z.H."/>
            <person name="Akhand A.I."/>
            <person name="Morshed G."/>
            <person name="Roy S."/>
            <person name="Uddin K.S."/>
            <person name="Rabeya T."/>
            <person name="Hossain A.S."/>
            <person name="Chowdhury A."/>
            <person name="Snigdha A.R."/>
            <person name="Mortoza M.S."/>
            <person name="Matin S.A."/>
            <person name="Hoque S.M.E."/>
            <person name="Islam M.K."/>
            <person name="Roy D.K."/>
            <person name="Haider R."/>
            <person name="Moosa M.M."/>
            <person name="Elias S.M."/>
            <person name="Hasan A.M."/>
            <person name="Jahan S."/>
            <person name="Shafiuddin M."/>
            <person name="Mahmood N."/>
            <person name="Shommy N.S."/>
        </authorList>
    </citation>
    <scope>NUCLEOTIDE SEQUENCE [LARGE SCALE GENOMIC DNA]</scope>
    <source>
        <strain evidence="3">cv. O-4</strain>
    </source>
</reference>
<protein>
    <submittedName>
        <fullName evidence="2">Uncharacterized protein</fullName>
    </submittedName>
</protein>
<evidence type="ECO:0000313" key="3">
    <source>
        <dbReference type="Proteomes" id="UP000187203"/>
    </source>
</evidence>
<evidence type="ECO:0000256" key="1">
    <source>
        <dbReference type="SAM" id="MobiDB-lite"/>
    </source>
</evidence>
<dbReference type="EMBL" id="AWUE01000033">
    <property type="protein sequence ID" value="OMP14368.1"/>
    <property type="molecule type" value="Genomic_DNA"/>
</dbReference>
<organism evidence="2 3">
    <name type="scientific">Corchorus olitorius</name>
    <dbReference type="NCBI Taxonomy" id="93759"/>
    <lineage>
        <taxon>Eukaryota</taxon>
        <taxon>Viridiplantae</taxon>
        <taxon>Streptophyta</taxon>
        <taxon>Embryophyta</taxon>
        <taxon>Tracheophyta</taxon>
        <taxon>Spermatophyta</taxon>
        <taxon>Magnoliopsida</taxon>
        <taxon>eudicotyledons</taxon>
        <taxon>Gunneridae</taxon>
        <taxon>Pentapetalae</taxon>
        <taxon>rosids</taxon>
        <taxon>malvids</taxon>
        <taxon>Malvales</taxon>
        <taxon>Malvaceae</taxon>
        <taxon>Grewioideae</taxon>
        <taxon>Apeibeae</taxon>
        <taxon>Corchorus</taxon>
    </lineage>
</organism>